<dbReference type="PROSITE" id="PS50213">
    <property type="entry name" value="FAS1"/>
    <property type="match status" value="4"/>
</dbReference>
<dbReference type="EMBL" id="CAIIXF020000001">
    <property type="protein sequence ID" value="CAH1773771.1"/>
    <property type="molecule type" value="Genomic_DNA"/>
</dbReference>
<feature type="domain" description="FAS1" evidence="2">
    <location>
        <begin position="452"/>
        <end position="594"/>
    </location>
</feature>
<proteinExistence type="predicted"/>
<accession>A0A8S4MY15</accession>
<evidence type="ECO:0000313" key="4">
    <source>
        <dbReference type="Proteomes" id="UP000749559"/>
    </source>
</evidence>
<dbReference type="InterPro" id="IPR050904">
    <property type="entry name" value="Adhesion/Biosynth-related"/>
</dbReference>
<gene>
    <name evidence="3" type="ORF">OFUS_LOCUS1320</name>
</gene>
<dbReference type="OrthoDB" id="286301at2759"/>
<dbReference type="PANTHER" id="PTHR10900:SF77">
    <property type="entry name" value="FI19380P1"/>
    <property type="match status" value="1"/>
</dbReference>
<comment type="caution">
    <text evidence="3">The sequence shown here is derived from an EMBL/GenBank/DDBJ whole genome shotgun (WGS) entry which is preliminary data.</text>
</comment>
<feature type="chain" id="PRO_5035870284" description="FAS1 domain-containing protein" evidence="1">
    <location>
        <begin position="19"/>
        <end position="642"/>
    </location>
</feature>
<feature type="domain" description="FAS1" evidence="2">
    <location>
        <begin position="170"/>
        <end position="313"/>
    </location>
</feature>
<dbReference type="Proteomes" id="UP000749559">
    <property type="component" value="Unassembled WGS sequence"/>
</dbReference>
<keyword evidence="4" id="KW-1185">Reference proteome</keyword>
<feature type="domain" description="FAS1" evidence="2">
    <location>
        <begin position="317"/>
        <end position="448"/>
    </location>
</feature>
<dbReference type="PANTHER" id="PTHR10900">
    <property type="entry name" value="PERIOSTIN-RELATED"/>
    <property type="match status" value="1"/>
</dbReference>
<evidence type="ECO:0000256" key="1">
    <source>
        <dbReference type="SAM" id="SignalP"/>
    </source>
</evidence>
<feature type="signal peptide" evidence="1">
    <location>
        <begin position="1"/>
        <end position="18"/>
    </location>
</feature>
<evidence type="ECO:0000259" key="2">
    <source>
        <dbReference type="PROSITE" id="PS50213"/>
    </source>
</evidence>
<dbReference type="SMART" id="SM00554">
    <property type="entry name" value="FAS1"/>
    <property type="match status" value="3"/>
</dbReference>
<dbReference type="InterPro" id="IPR000782">
    <property type="entry name" value="FAS1_domain"/>
</dbReference>
<dbReference type="Pfam" id="PF02469">
    <property type="entry name" value="Fasciclin"/>
    <property type="match status" value="3"/>
</dbReference>
<feature type="non-terminal residue" evidence="3">
    <location>
        <position position="1"/>
    </location>
</feature>
<dbReference type="FunFam" id="2.30.180.10:FF:000032">
    <property type="entry name" value="Fasciclin domain-containing protein, putative"/>
    <property type="match status" value="1"/>
</dbReference>
<name>A0A8S4MY15_OWEFU</name>
<keyword evidence="1" id="KW-0732">Signal</keyword>
<protein>
    <recommendedName>
        <fullName evidence="2">FAS1 domain-containing protein</fullName>
    </recommendedName>
</protein>
<organism evidence="3 4">
    <name type="scientific">Owenia fusiformis</name>
    <name type="common">Polychaete worm</name>
    <dbReference type="NCBI Taxonomy" id="6347"/>
    <lineage>
        <taxon>Eukaryota</taxon>
        <taxon>Metazoa</taxon>
        <taxon>Spiralia</taxon>
        <taxon>Lophotrochozoa</taxon>
        <taxon>Annelida</taxon>
        <taxon>Polychaeta</taxon>
        <taxon>Sedentaria</taxon>
        <taxon>Canalipalpata</taxon>
        <taxon>Sabellida</taxon>
        <taxon>Oweniida</taxon>
        <taxon>Oweniidae</taxon>
        <taxon>Owenia</taxon>
    </lineage>
</organism>
<dbReference type="SUPFAM" id="SSF82153">
    <property type="entry name" value="FAS1 domain"/>
    <property type="match status" value="4"/>
</dbReference>
<dbReference type="AlphaFoldDB" id="A0A8S4MY15"/>
<evidence type="ECO:0000313" key="3">
    <source>
        <dbReference type="EMBL" id="CAH1773771.1"/>
    </source>
</evidence>
<dbReference type="InterPro" id="IPR036378">
    <property type="entry name" value="FAS1_dom_sf"/>
</dbReference>
<feature type="domain" description="FAS1" evidence="2">
    <location>
        <begin position="598"/>
        <end position="642"/>
    </location>
</feature>
<dbReference type="Gene3D" id="2.30.180.10">
    <property type="entry name" value="FAS1 domain"/>
    <property type="match status" value="4"/>
</dbReference>
<reference evidence="3" key="1">
    <citation type="submission" date="2022-03" db="EMBL/GenBank/DDBJ databases">
        <authorList>
            <person name="Martin C."/>
        </authorList>
    </citation>
    <scope>NUCLEOTIDE SEQUENCE</scope>
</reference>
<sequence length="642" mass="71752">MRLLVLLILVLVCSGIHARRRKDRHGNHARRGKSPWKHSWIDDSLRDFSPSITVRTSHPLDVIGRGGESLEDFLNRLIVGIRVNHGQWYEGPNVCSSEKEENSTASEKGKEIIFHSIVKISTCDEVADTYRCITKTQVGDDITTHTKVFECCDGFERDDVTGRCSTRRATKDIMAVLHDAGAIETASALRSLDLNKLLTRGKFTIFAPKDESFKSYKPKTGIHADRNMVMVTKDDNEVINKLEQLISNHIVTGVYKTGDLLDEQILNTTNPLSTLRINIYHRPKKLITANCVPISGANKRATNGVVHVVDKVLEPVSLTLLEIISKNPQFTILKTVLSKTGISRDLRGAGQYTLFAPTDAAFRKLNRKFQDKLLSGSPCATDIVKSHLLPFVICSSVIVSKSVSRDILGQRVNLTRDDDNKLFFNDAQITRPDVMGTNGVLHVIDEVYLPEQAMDVLDVADELEASKFTELVEKAGLTKMLQDLTNFTLFLPTNEAFKKLPEGTLEDLKEDPESLAELLKYHLTKPDISCRDELTKYSSLTSLDQDNNKIHINSYKHSNFFLDNKFTYTAQCVPLSQKGHSTCGGDVHVVEKVLMPPRGDLLDILSMDKDFGTFVKMAKISGVAEMLQGESEYTIFAPTNEV</sequence>